<dbReference type="AlphaFoldDB" id="A0AAU6Q5U5"/>
<gene>
    <name evidence="1" type="ORF">WDJ50_16245</name>
</gene>
<protein>
    <submittedName>
        <fullName evidence="1">Uncharacterized protein</fullName>
    </submittedName>
</protein>
<dbReference type="RefSeq" id="WP_339097350.1">
    <property type="nucleotide sequence ID" value="NZ_CP149783.1"/>
</dbReference>
<evidence type="ECO:0000313" key="1">
    <source>
        <dbReference type="EMBL" id="WYF45974.1"/>
    </source>
</evidence>
<reference evidence="1" key="1">
    <citation type="submission" date="2024-03" db="EMBL/GenBank/DDBJ databases">
        <title>Deinococcus weizhi sp. nov., isolated from human skin.</title>
        <authorList>
            <person name="Wei Z."/>
            <person name="Tian F."/>
            <person name="Yang C."/>
            <person name="Xin L.T."/>
            <person name="Wen Z.J."/>
            <person name="Lan K.C."/>
            <person name="Yu L."/>
            <person name="Zhe W."/>
            <person name="Dan F.D."/>
            <person name="Jun W."/>
            <person name="Rui Z."/>
            <person name="Yong X.J."/>
            <person name="Ting Y."/>
            <person name="Wei X."/>
            <person name="Xu Z.G."/>
            <person name="Xin Z."/>
            <person name="Dong F.G."/>
            <person name="Ni X.M."/>
            <person name="Zheng M.G."/>
            <person name="Chun Y."/>
            <person name="Qian W.X."/>
        </authorList>
    </citation>
    <scope>NUCLEOTIDE SEQUENCE</scope>
    <source>
        <strain evidence="1">VB142</strain>
    </source>
</reference>
<proteinExistence type="predicted"/>
<name>A0AAU6Q5U5_9DEIO</name>
<organism evidence="1">
    <name type="scientific">Deinococcus sp. VB142</name>
    <dbReference type="NCBI Taxonomy" id="3112952"/>
    <lineage>
        <taxon>Bacteria</taxon>
        <taxon>Thermotogati</taxon>
        <taxon>Deinococcota</taxon>
        <taxon>Deinococci</taxon>
        <taxon>Deinococcales</taxon>
        <taxon>Deinococcaceae</taxon>
        <taxon>Deinococcus</taxon>
    </lineage>
</organism>
<accession>A0AAU6Q5U5</accession>
<dbReference type="EMBL" id="CP149783">
    <property type="protein sequence ID" value="WYF45974.1"/>
    <property type="molecule type" value="Genomic_DNA"/>
</dbReference>
<sequence length="127" mass="13887">MQTFHVQVWQAKVPDFLARHLDFFPACNVYAHVADLAVRAGSIELALAGTFRFTQHGVDEACPDWTQGPEVTLLHDASARSTSVGDVLVIEGVAYGVLDAGFTAREERTRTACPALRYARGEGRDKP</sequence>